<organism evidence="2 3">
    <name type="scientific">Agrobacterium salinitolerans</name>
    <dbReference type="NCBI Taxonomy" id="1183413"/>
    <lineage>
        <taxon>Bacteria</taxon>
        <taxon>Pseudomonadati</taxon>
        <taxon>Pseudomonadota</taxon>
        <taxon>Alphaproteobacteria</taxon>
        <taxon>Hyphomicrobiales</taxon>
        <taxon>Rhizobiaceae</taxon>
        <taxon>Rhizobium/Agrobacterium group</taxon>
        <taxon>Agrobacterium</taxon>
    </lineage>
</organism>
<gene>
    <name evidence="2" type="ORF">EXN23_25705</name>
</gene>
<protein>
    <submittedName>
        <fullName evidence="2">MFS transporter</fullName>
    </submittedName>
</protein>
<evidence type="ECO:0000313" key="3">
    <source>
        <dbReference type="Proteomes" id="UP000319481"/>
    </source>
</evidence>
<proteinExistence type="predicted"/>
<sequence>MTDTTSDFDGSTIALEAAEEPAWTAATWFAVLSMAATSFALVSAEFLPAGLLTPM</sequence>
<accession>A0ABY3BGX0</accession>
<dbReference type="EMBL" id="SGNZ01000030">
    <property type="protein sequence ID" value="TRA82868.1"/>
    <property type="molecule type" value="Genomic_DNA"/>
</dbReference>
<evidence type="ECO:0000256" key="1">
    <source>
        <dbReference type="SAM" id="Phobius"/>
    </source>
</evidence>
<feature type="transmembrane region" description="Helical" evidence="1">
    <location>
        <begin position="25"/>
        <end position="47"/>
    </location>
</feature>
<evidence type="ECO:0000313" key="2">
    <source>
        <dbReference type="EMBL" id="TRA82868.1"/>
    </source>
</evidence>
<keyword evidence="1" id="KW-1133">Transmembrane helix</keyword>
<name>A0ABY3BGX0_9HYPH</name>
<comment type="caution">
    <text evidence="2">The sequence shown here is derived from an EMBL/GenBank/DDBJ whole genome shotgun (WGS) entry which is preliminary data.</text>
</comment>
<keyword evidence="1" id="KW-0472">Membrane</keyword>
<feature type="non-terminal residue" evidence="2">
    <location>
        <position position="55"/>
    </location>
</feature>
<dbReference type="Proteomes" id="UP000319481">
    <property type="component" value="Unassembled WGS sequence"/>
</dbReference>
<reference evidence="2 3" key="1">
    <citation type="journal article" date="2019" name="Appl. Microbiol. Biotechnol.">
        <title>Differential efficiency of wild type rhizogenic strains for rol gene transformation of plants.</title>
        <authorList>
            <person name="Desmet S."/>
            <person name="De Keyser E."/>
            <person name="Van Vaerenbergh J."/>
            <person name="Baeyen S."/>
            <person name="Van Huylenbroeck J."/>
            <person name="Geelen D."/>
            <person name="Dhooghe E."/>
        </authorList>
    </citation>
    <scope>NUCLEOTIDE SEQUENCE [LARGE SCALE GENOMIC DNA]</scope>
    <source>
        <strain evidence="2 3">GBBC3283</strain>
    </source>
</reference>
<keyword evidence="3" id="KW-1185">Reference proteome</keyword>
<keyword evidence="1" id="KW-0812">Transmembrane</keyword>